<dbReference type="AlphaFoldDB" id="A0A3N0Y8W3"/>
<evidence type="ECO:0000313" key="2">
    <source>
        <dbReference type="EMBL" id="ROL42686.1"/>
    </source>
</evidence>
<evidence type="ECO:0000313" key="3">
    <source>
        <dbReference type="Proteomes" id="UP000281406"/>
    </source>
</evidence>
<keyword evidence="3" id="KW-1185">Reference proteome</keyword>
<feature type="region of interest" description="Disordered" evidence="1">
    <location>
        <begin position="74"/>
        <end position="95"/>
    </location>
</feature>
<gene>
    <name evidence="2" type="ORF">DPX16_14093</name>
</gene>
<accession>A0A3N0Y8W3</accession>
<proteinExistence type="predicted"/>
<feature type="compositionally biased region" description="Basic and acidic residues" evidence="1">
    <location>
        <begin position="74"/>
        <end position="86"/>
    </location>
</feature>
<name>A0A3N0Y8W3_ANAGA</name>
<evidence type="ECO:0000256" key="1">
    <source>
        <dbReference type="SAM" id="MobiDB-lite"/>
    </source>
</evidence>
<organism evidence="2 3">
    <name type="scientific">Anabarilius grahami</name>
    <name type="common">Kanglang fish</name>
    <name type="synonym">Barilius grahami</name>
    <dbReference type="NCBI Taxonomy" id="495550"/>
    <lineage>
        <taxon>Eukaryota</taxon>
        <taxon>Metazoa</taxon>
        <taxon>Chordata</taxon>
        <taxon>Craniata</taxon>
        <taxon>Vertebrata</taxon>
        <taxon>Euteleostomi</taxon>
        <taxon>Actinopterygii</taxon>
        <taxon>Neopterygii</taxon>
        <taxon>Teleostei</taxon>
        <taxon>Ostariophysi</taxon>
        <taxon>Cypriniformes</taxon>
        <taxon>Xenocyprididae</taxon>
        <taxon>Xenocypridinae</taxon>
        <taxon>Xenocypridinae incertae sedis</taxon>
        <taxon>Anabarilius</taxon>
    </lineage>
</organism>
<dbReference type="Proteomes" id="UP000281406">
    <property type="component" value="Unassembled WGS sequence"/>
</dbReference>
<sequence length="95" mass="10421">MSRKFVMPGGGRRIQVRICIALLSVEDTFPISCGSSRALYSAVKELGEQDHTPSLSGTRGKSYYLFLTAGVTKQPKDYPRAPESRRGALRFPGSL</sequence>
<protein>
    <submittedName>
        <fullName evidence="2">Uncharacterized protein</fullName>
    </submittedName>
</protein>
<comment type="caution">
    <text evidence="2">The sequence shown here is derived from an EMBL/GenBank/DDBJ whole genome shotgun (WGS) entry which is preliminary data.</text>
</comment>
<reference evidence="2 3" key="1">
    <citation type="submission" date="2018-10" db="EMBL/GenBank/DDBJ databases">
        <title>Genome assembly for a Yunnan-Guizhou Plateau 3E fish, Anabarilius grahami (Regan), and its evolutionary and genetic applications.</title>
        <authorList>
            <person name="Jiang W."/>
        </authorList>
    </citation>
    <scope>NUCLEOTIDE SEQUENCE [LARGE SCALE GENOMIC DNA]</scope>
    <source>
        <strain evidence="2">AG-KIZ</strain>
        <tissue evidence="2">Muscle</tissue>
    </source>
</reference>
<dbReference type="EMBL" id="RJVU01049572">
    <property type="protein sequence ID" value="ROL42686.1"/>
    <property type="molecule type" value="Genomic_DNA"/>
</dbReference>